<dbReference type="OrthoDB" id="9716835at2759"/>
<keyword evidence="3" id="KW-1185">Reference proteome</keyword>
<evidence type="ECO:0000256" key="2">
    <source>
        <dbReference type="SAM" id="Phobius"/>
    </source>
</evidence>
<evidence type="ECO:0000313" key="4">
    <source>
        <dbReference type="RefSeq" id="XP_019774527.1"/>
    </source>
</evidence>
<dbReference type="InParanoid" id="A0A2U4A0J9"/>
<keyword evidence="2" id="KW-0812">Transmembrane</keyword>
<dbReference type="RefSeq" id="XP_019774527.1">
    <property type="nucleotide sequence ID" value="XM_019918968.2"/>
</dbReference>
<sequence>MAQNPVTGLKEPYFPPHTRLPRLLTSSAAILIMLCVAMIFLVSVIIYCGIISIAMFHTANSVLVTQHAGSSPTRDRTHVLCTGSAEP</sequence>
<evidence type="ECO:0000256" key="1">
    <source>
        <dbReference type="SAM" id="MobiDB-lite"/>
    </source>
</evidence>
<reference evidence="4" key="1">
    <citation type="submission" date="2025-08" db="UniProtKB">
        <authorList>
            <consortium name="RefSeq"/>
        </authorList>
    </citation>
    <scope>IDENTIFICATION</scope>
    <source>
        <tissue evidence="4">Spleen</tissue>
    </source>
</reference>
<proteinExistence type="predicted"/>
<name>A0A2U4A0J9_TURTR</name>
<dbReference type="AlphaFoldDB" id="A0A2U4A0J9"/>
<feature type="transmembrane region" description="Helical" evidence="2">
    <location>
        <begin position="28"/>
        <end position="56"/>
    </location>
</feature>
<keyword evidence="2" id="KW-1133">Transmembrane helix</keyword>
<protein>
    <submittedName>
        <fullName evidence="4">Anoctamin-7-like</fullName>
    </submittedName>
</protein>
<accession>A0A2U4A0J9</accession>
<keyword evidence="2" id="KW-0472">Membrane</keyword>
<feature type="region of interest" description="Disordered" evidence="1">
    <location>
        <begin position="67"/>
        <end position="87"/>
    </location>
</feature>
<dbReference type="Proteomes" id="UP000245320">
    <property type="component" value="Chromosome 1"/>
</dbReference>
<organism evidence="3 4">
    <name type="scientific">Tursiops truncatus</name>
    <name type="common">Atlantic bottle-nosed dolphin</name>
    <name type="synonym">Delphinus truncatus</name>
    <dbReference type="NCBI Taxonomy" id="9739"/>
    <lineage>
        <taxon>Eukaryota</taxon>
        <taxon>Metazoa</taxon>
        <taxon>Chordata</taxon>
        <taxon>Craniata</taxon>
        <taxon>Vertebrata</taxon>
        <taxon>Euteleostomi</taxon>
        <taxon>Mammalia</taxon>
        <taxon>Eutheria</taxon>
        <taxon>Laurasiatheria</taxon>
        <taxon>Artiodactyla</taxon>
        <taxon>Whippomorpha</taxon>
        <taxon>Cetacea</taxon>
        <taxon>Odontoceti</taxon>
        <taxon>Delphinidae</taxon>
        <taxon>Tursiops</taxon>
    </lineage>
</organism>
<evidence type="ECO:0000313" key="3">
    <source>
        <dbReference type="Proteomes" id="UP000245320"/>
    </source>
</evidence>
<gene>
    <name evidence="4" type="primary">LOC101330466</name>
</gene>